<accession>I9LDB0</accession>
<dbReference type="EMBL" id="AKVJ01000027">
    <property type="protein sequence ID" value="EIW18306.1"/>
    <property type="molecule type" value="Genomic_DNA"/>
</dbReference>
<dbReference type="RefSeq" id="WP_007934454.1">
    <property type="nucleotide sequence ID" value="NZ_AKVJ01000027.1"/>
</dbReference>
<dbReference type="AlphaFoldDB" id="I9LDB0"/>
<comment type="caution">
    <text evidence="1">The sequence shown here is derived from an EMBL/GenBank/DDBJ whole genome shotgun (WGS) entry which is preliminary data.</text>
</comment>
<reference evidence="1 2" key="1">
    <citation type="journal article" date="2012" name="J. Bacteriol.">
        <title>Draft Genome Sequences for Two Metal-Reducing Pelosinus fermentans Strains Isolated from a Cr(VI)-Contaminated Site and for Type Strain R7.</title>
        <authorList>
            <person name="Brown S.D."/>
            <person name="Podar M."/>
            <person name="Klingeman D.M."/>
            <person name="Johnson C.M."/>
            <person name="Yang Z.K."/>
            <person name="Utturkar S.M."/>
            <person name="Land M.L."/>
            <person name="Mosher J.J."/>
            <person name="Hurt R.A.Jr."/>
            <person name="Phelps T.J."/>
            <person name="Palumbo A.V."/>
            <person name="Arkin A.P."/>
            <person name="Hazen T.C."/>
            <person name="Elias D.A."/>
        </authorList>
    </citation>
    <scope>NUCLEOTIDE SEQUENCE [LARGE SCALE GENOMIC DNA]</scope>
    <source>
        <strain evidence="1 2">B4</strain>
    </source>
</reference>
<keyword evidence="2" id="KW-1185">Reference proteome</keyword>
<gene>
    <name evidence="1" type="ORF">FB4_3480</name>
</gene>
<evidence type="ECO:0000313" key="2">
    <source>
        <dbReference type="Proteomes" id="UP000004324"/>
    </source>
</evidence>
<name>I9LDB0_9FIRM</name>
<protein>
    <submittedName>
        <fullName evidence="1">Uncharacterized protein</fullName>
    </submittedName>
</protein>
<dbReference type="Proteomes" id="UP000004324">
    <property type="component" value="Unassembled WGS sequence"/>
</dbReference>
<sequence>MLFNDLKKRISGEVTYETKRSIVKQLVREVIVCTEHIEGKDRPDVNIHVRFVCSQVMMCTDKRSDNNLDKTTFEWSVNHATETLACNTPGERIRWARRQKGWLIKTLAAKAGITRWV</sequence>
<dbReference type="OrthoDB" id="9805654at2"/>
<evidence type="ECO:0000313" key="1">
    <source>
        <dbReference type="EMBL" id="EIW18306.1"/>
    </source>
</evidence>
<dbReference type="InterPro" id="IPR001387">
    <property type="entry name" value="Cro/C1-type_HTH"/>
</dbReference>
<organism evidence="1 2">
    <name type="scientific">Pelosinus fermentans B4</name>
    <dbReference type="NCBI Taxonomy" id="1149862"/>
    <lineage>
        <taxon>Bacteria</taxon>
        <taxon>Bacillati</taxon>
        <taxon>Bacillota</taxon>
        <taxon>Negativicutes</taxon>
        <taxon>Selenomonadales</taxon>
        <taxon>Sporomusaceae</taxon>
        <taxon>Pelosinus</taxon>
    </lineage>
</organism>
<dbReference type="CDD" id="cd00093">
    <property type="entry name" value="HTH_XRE"/>
    <property type="match status" value="1"/>
</dbReference>
<proteinExistence type="predicted"/>